<accession>A0A0U3AZD2</accession>
<name>A0A0U3AZD2_9ALTE</name>
<feature type="domain" description="HDOD" evidence="1">
    <location>
        <begin position="22"/>
        <end position="215"/>
    </location>
</feature>
<dbReference type="AlphaFoldDB" id="A0A0U3AZD2"/>
<dbReference type="KEGG" id="lal:AT746_15285"/>
<evidence type="ECO:0000259" key="1">
    <source>
        <dbReference type="PROSITE" id="PS51833"/>
    </source>
</evidence>
<keyword evidence="3" id="KW-1185">Reference proteome</keyword>
<dbReference type="Pfam" id="PF08668">
    <property type="entry name" value="HDOD"/>
    <property type="match status" value="1"/>
</dbReference>
<evidence type="ECO:0000313" key="2">
    <source>
        <dbReference type="EMBL" id="ALS99487.1"/>
    </source>
</evidence>
<proteinExistence type="predicted"/>
<sequence>MSTENALLTILVEKINNDTLVLPTLPAIALKVRRAADDPDVSLQKMAEVLGQDPALSARMMRIANSAYLSRSVKVESLNQAVTRIGLRQIKNTATALAMEQLFVSKNEIVREHINRVWECTVDVVASAIALLQLYKKENKQSKLNMDSMTLAALVHNIGVLPIFTEAERHDDVFANPTFLNVAVEKLSGRIGGVILRAWSFNDELIELTENWRNLEYQTAQVSYLDFVRLGVVVSGQMDSLKDAVLNLSQRKGLIEDLSLLESEEFINRRASARSVFD</sequence>
<dbReference type="Proteomes" id="UP000068447">
    <property type="component" value="Chromosome"/>
</dbReference>
<dbReference type="OrthoDB" id="598113at2"/>
<dbReference type="STRING" id="1526571.AT746_15285"/>
<dbReference type="EMBL" id="CP013650">
    <property type="protein sequence ID" value="ALS99487.1"/>
    <property type="molecule type" value="Genomic_DNA"/>
</dbReference>
<dbReference type="InterPro" id="IPR052340">
    <property type="entry name" value="RNase_Y/CdgJ"/>
</dbReference>
<dbReference type="PANTHER" id="PTHR33525:SF3">
    <property type="entry name" value="RIBONUCLEASE Y"/>
    <property type="match status" value="1"/>
</dbReference>
<keyword evidence="2" id="KW-0808">Transferase</keyword>
<gene>
    <name evidence="2" type="ORF">AT746_15285</name>
</gene>
<dbReference type="PROSITE" id="PS51833">
    <property type="entry name" value="HDOD"/>
    <property type="match status" value="1"/>
</dbReference>
<reference evidence="2 3" key="1">
    <citation type="submission" date="2015-12" db="EMBL/GenBank/DDBJ databases">
        <title>Complete genome of Lacimicrobium alkaliphilum KCTC 32984.</title>
        <authorList>
            <person name="Kim S.-G."/>
            <person name="Lee Y.-J."/>
        </authorList>
    </citation>
    <scope>NUCLEOTIDE SEQUENCE [LARGE SCALE GENOMIC DNA]</scope>
    <source>
        <strain evidence="2 3">YelD216</strain>
    </source>
</reference>
<organism evidence="2 3">
    <name type="scientific">Lacimicrobium alkaliphilum</name>
    <dbReference type="NCBI Taxonomy" id="1526571"/>
    <lineage>
        <taxon>Bacteria</taxon>
        <taxon>Pseudomonadati</taxon>
        <taxon>Pseudomonadota</taxon>
        <taxon>Gammaproteobacteria</taxon>
        <taxon>Alteromonadales</taxon>
        <taxon>Alteromonadaceae</taxon>
        <taxon>Lacimicrobium</taxon>
    </lineage>
</organism>
<dbReference type="Gene3D" id="1.10.3210.10">
    <property type="entry name" value="Hypothetical protein af1432"/>
    <property type="match status" value="1"/>
</dbReference>
<evidence type="ECO:0000313" key="3">
    <source>
        <dbReference type="Proteomes" id="UP000068447"/>
    </source>
</evidence>
<dbReference type="PANTHER" id="PTHR33525">
    <property type="match status" value="1"/>
</dbReference>
<dbReference type="GO" id="GO:0016301">
    <property type="term" value="F:kinase activity"/>
    <property type="evidence" value="ECO:0007669"/>
    <property type="project" value="UniProtKB-KW"/>
</dbReference>
<dbReference type="InterPro" id="IPR013976">
    <property type="entry name" value="HDOD"/>
</dbReference>
<keyword evidence="2" id="KW-0418">Kinase</keyword>
<dbReference type="RefSeq" id="WP_062481927.1">
    <property type="nucleotide sequence ID" value="NZ_CP013650.1"/>
</dbReference>
<dbReference type="SUPFAM" id="SSF109604">
    <property type="entry name" value="HD-domain/PDEase-like"/>
    <property type="match status" value="1"/>
</dbReference>
<protein>
    <submittedName>
        <fullName evidence="2">Histidine kinase</fullName>
    </submittedName>
</protein>